<dbReference type="OrthoDB" id="5638127at2"/>
<feature type="signal peptide" evidence="1">
    <location>
        <begin position="1"/>
        <end position="23"/>
    </location>
</feature>
<reference evidence="3 5" key="2">
    <citation type="submission" date="2018-06" db="EMBL/GenBank/DDBJ databases">
        <authorList>
            <consortium name="Pathogen Informatics"/>
            <person name="Doyle S."/>
        </authorList>
    </citation>
    <scope>NUCLEOTIDE SEQUENCE [LARGE SCALE GENOMIC DNA]</scope>
    <source>
        <strain evidence="3 5">NCTC12239</strain>
    </source>
</reference>
<keyword evidence="1" id="KW-0732">Signal</keyword>
<dbReference type="RefSeq" id="WP_028385487.1">
    <property type="nucleotide sequence ID" value="NZ_CAAAJG010000047.1"/>
</dbReference>
<reference evidence="2 4" key="1">
    <citation type="submission" date="2015-11" db="EMBL/GenBank/DDBJ databases">
        <title>Genomic analysis of 38 Legionella species identifies large and diverse effector repertoires.</title>
        <authorList>
            <person name="Burstein D."/>
            <person name="Amaro F."/>
            <person name="Zusman T."/>
            <person name="Lifshitz Z."/>
            <person name="Cohen O."/>
            <person name="Gilbert J.A."/>
            <person name="Pupko T."/>
            <person name="Shuman H.A."/>
            <person name="Segal G."/>
        </authorList>
    </citation>
    <scope>NUCLEOTIDE SEQUENCE [LARGE SCALE GENOMIC DNA]</scope>
    <source>
        <strain evidence="2 4">ATCC 43877</strain>
    </source>
</reference>
<accession>A0A378JTR9</accession>
<proteinExistence type="predicted"/>
<sequence length="154" mass="17082">MKSFPLCSALLLILCLTSPVIHAEENDLLSQWVTQTLINTLSVSYDKPLSAYEDVKDNYSINAWEGITGFLGGGGNLDKIRSEKLTLHPALEGWPVTLASGKASGMNYWIVNQVVFIPEFNVRLNFKLTILERTGASEDPYIIQSLKINVLPNI</sequence>
<dbReference type="STRING" id="39962.Lmor_2136"/>
<organism evidence="3 5">
    <name type="scientific">Legionella moravica</name>
    <dbReference type="NCBI Taxonomy" id="39962"/>
    <lineage>
        <taxon>Bacteria</taxon>
        <taxon>Pseudomonadati</taxon>
        <taxon>Pseudomonadota</taxon>
        <taxon>Gammaproteobacteria</taxon>
        <taxon>Legionellales</taxon>
        <taxon>Legionellaceae</taxon>
        <taxon>Legionella</taxon>
    </lineage>
</organism>
<protein>
    <submittedName>
        <fullName evidence="3">Macrophage killing protein with similarity to conjugation protein</fullName>
    </submittedName>
</protein>
<dbReference type="Proteomes" id="UP000254040">
    <property type="component" value="Unassembled WGS sequence"/>
</dbReference>
<dbReference type="Proteomes" id="UP000054985">
    <property type="component" value="Unassembled WGS sequence"/>
</dbReference>
<evidence type="ECO:0000313" key="5">
    <source>
        <dbReference type="Proteomes" id="UP000254040"/>
    </source>
</evidence>
<evidence type="ECO:0000313" key="2">
    <source>
        <dbReference type="EMBL" id="KTD32511.1"/>
    </source>
</evidence>
<keyword evidence="4" id="KW-1185">Reference proteome</keyword>
<dbReference type="AlphaFoldDB" id="A0A378JTR9"/>
<evidence type="ECO:0000256" key="1">
    <source>
        <dbReference type="SAM" id="SignalP"/>
    </source>
</evidence>
<gene>
    <name evidence="2" type="ORF">Lmor_2136</name>
    <name evidence="3" type="ORF">NCTC12239_00335</name>
</gene>
<feature type="chain" id="PRO_5016812870" evidence="1">
    <location>
        <begin position="24"/>
        <end position="154"/>
    </location>
</feature>
<name>A0A378JTR9_9GAMM</name>
<evidence type="ECO:0000313" key="4">
    <source>
        <dbReference type="Proteomes" id="UP000054985"/>
    </source>
</evidence>
<evidence type="ECO:0000313" key="3">
    <source>
        <dbReference type="EMBL" id="STX61420.1"/>
    </source>
</evidence>
<dbReference type="EMBL" id="UGOG01000001">
    <property type="protein sequence ID" value="STX61420.1"/>
    <property type="molecule type" value="Genomic_DNA"/>
</dbReference>
<dbReference type="EMBL" id="LNYN01000028">
    <property type="protein sequence ID" value="KTD32511.1"/>
    <property type="molecule type" value="Genomic_DNA"/>
</dbReference>